<comment type="catalytic activity">
    <reaction evidence="7">
        <text>[glutamine synthetase]-L-tyrosine + ATP = [glutamine synthetase]-O(4)-(5'-adenylyl)-L-tyrosine + diphosphate</text>
        <dbReference type="Rhea" id="RHEA:18589"/>
        <dbReference type="Rhea" id="RHEA-COMP:10660"/>
        <dbReference type="Rhea" id="RHEA-COMP:10661"/>
        <dbReference type="ChEBI" id="CHEBI:30616"/>
        <dbReference type="ChEBI" id="CHEBI:33019"/>
        <dbReference type="ChEBI" id="CHEBI:46858"/>
        <dbReference type="ChEBI" id="CHEBI:83624"/>
        <dbReference type="EC" id="2.7.7.42"/>
    </reaction>
</comment>
<dbReference type="Gene3D" id="1.20.120.330">
    <property type="entry name" value="Nucleotidyltransferases domain 2"/>
    <property type="match status" value="2"/>
</dbReference>
<evidence type="ECO:0000256" key="6">
    <source>
        <dbReference type="ARBA" id="ARBA00023268"/>
    </source>
</evidence>
<dbReference type="RefSeq" id="WP_091909534.1">
    <property type="nucleotide sequence ID" value="NZ_FNLO01000008.1"/>
</dbReference>
<organism evidence="10 11">
    <name type="scientific">Chitinasiproducens palmae</name>
    <dbReference type="NCBI Taxonomy" id="1770053"/>
    <lineage>
        <taxon>Bacteria</taxon>
        <taxon>Pseudomonadati</taxon>
        <taxon>Pseudomonadota</taxon>
        <taxon>Betaproteobacteria</taxon>
        <taxon>Burkholderiales</taxon>
        <taxon>Burkholderiaceae</taxon>
        <taxon>Chitinasiproducens</taxon>
    </lineage>
</organism>
<dbReference type="GO" id="GO:0008882">
    <property type="term" value="F:[glutamate-ammonia-ligase] adenylyltransferase activity"/>
    <property type="evidence" value="ECO:0007669"/>
    <property type="project" value="UniProtKB-UniRule"/>
</dbReference>
<gene>
    <name evidence="7" type="primary">glnE</name>
    <name evidence="10" type="ORF">SAMN05216551_108107</name>
</gene>
<dbReference type="HAMAP" id="MF_00802">
    <property type="entry name" value="GlnE"/>
    <property type="match status" value="1"/>
</dbReference>
<evidence type="ECO:0000256" key="2">
    <source>
        <dbReference type="ARBA" id="ARBA00022695"/>
    </source>
</evidence>
<evidence type="ECO:0000256" key="1">
    <source>
        <dbReference type="ARBA" id="ARBA00022679"/>
    </source>
</evidence>
<evidence type="ECO:0000256" key="5">
    <source>
        <dbReference type="ARBA" id="ARBA00022842"/>
    </source>
</evidence>
<evidence type="ECO:0000256" key="7">
    <source>
        <dbReference type="HAMAP-Rule" id="MF_00802"/>
    </source>
</evidence>
<dbReference type="EMBL" id="FNLO01000008">
    <property type="protein sequence ID" value="SDV49467.1"/>
    <property type="molecule type" value="Genomic_DNA"/>
</dbReference>
<feature type="domain" description="Glutamate-ammonia ligase adenylyltransferase repeated" evidence="8">
    <location>
        <begin position="565"/>
        <end position="802"/>
    </location>
</feature>
<evidence type="ECO:0000256" key="4">
    <source>
        <dbReference type="ARBA" id="ARBA00022840"/>
    </source>
</evidence>
<dbReference type="SUPFAM" id="SSF81593">
    <property type="entry name" value="Nucleotidyltransferase substrate binding subunit/domain"/>
    <property type="match status" value="2"/>
</dbReference>
<evidence type="ECO:0000259" key="8">
    <source>
        <dbReference type="Pfam" id="PF03710"/>
    </source>
</evidence>
<dbReference type="Pfam" id="PF08335">
    <property type="entry name" value="GlnD_UR_UTase"/>
    <property type="match status" value="2"/>
</dbReference>
<sequence length="948" mass="103378">MTEQHAAGPAPWSTAYSAYARRQYIADPALAERVAAASAAPWSRQAIAARCQALLDQAAGGDADEALRRALRRLRTEVFLVVMERDLSGAADLGEVTVAMTWLAEVAIETALARLEAELGATFGAPLAESDAAPLTLGVVGMGKLGGGELNVSSDIDLIFVYDEDGMTAGGTRRAIDNHDYFTRLARRLIGALAEHTADGYVFRVDTRLRPNGDSGPLVCSLAMLEEYFYVQGREWERYAWIKGRLVSEVSSAAGARLARNLGKVAGPFVYRRYLDYGAIDAIRALHAQIRQEAVRRANLRPDVADDVKLGRGGIREIEFSAQVLQLIRGGQDAGLRARPTLAVLAAARDRGLIGAEDMQVLADAYHFLRRVEHRLQYVEDAQTHAVPVDEAARERLAQAMSFADFGSFAAVLQQWRDRVERHFDATFSDKREAEAVAPADGAPGAAGDSDAATALATALWHQDLDEGNGDAQPETRLQALGYAQGGALVDRLRDSRAGRRYQALGGRARERFDALMVRALVQVASEAPPAARDATLTRFIDLLAAIGGRTAYLSLLTEFPAALARVLQVLGASSWGANYLVRHPQLLDELLDDESLTPCDPAAFQAGLRQRLARADGAEQQMDLLRHAHQAEVFRVLLRDLRGRVSVEAVGDELSALADAVLDVVVDVVWASLPKRHRDRPGFAIVAYGKLGGKELGYASDLDIIFLYDDPHPDAPDIYARFARRLVTWMTTATGAGVLFDIDLRLRPNGMAGLLVTDLEAFRTYQLREDGANVAWVWEHQAITRARFSAGDPLIGAAFEEVRRAVLGRTRDPSRLAGEIVAMREKVLAGHPNPSEEFDLKHDRGGMVDIEFIVQYLVLREAHARPALYANAGNIALLARLAEAGVVSPPLAAQVADAYRDYRARQHALRLDGRAARVPYARIASQAEAVRRLWQDVFGPERPATAG</sequence>
<keyword evidence="6 7" id="KW-0511">Multifunctional enzyme</keyword>
<comment type="cofactor">
    <cofactor evidence="7">
        <name>Mg(2+)</name>
        <dbReference type="ChEBI" id="CHEBI:18420"/>
    </cofactor>
</comment>
<dbReference type="PANTHER" id="PTHR30621:SF0">
    <property type="entry name" value="BIFUNCTIONAL GLUTAMINE SYNTHETASE ADENYLYLTRANSFERASE_ADENYLYL-REMOVING ENZYME"/>
    <property type="match status" value="1"/>
</dbReference>
<dbReference type="Proteomes" id="UP000243719">
    <property type="component" value="Unassembled WGS sequence"/>
</dbReference>
<dbReference type="NCBIfam" id="NF008292">
    <property type="entry name" value="PRK11072.1"/>
    <property type="match status" value="1"/>
</dbReference>
<keyword evidence="4 7" id="KW-0067">ATP-binding</keyword>
<keyword evidence="3 7" id="KW-0547">Nucleotide-binding</keyword>
<dbReference type="CDD" id="cd05401">
    <property type="entry name" value="NT_GlnE_GlnD_like"/>
    <property type="match status" value="2"/>
</dbReference>
<dbReference type="SUPFAM" id="SSF81301">
    <property type="entry name" value="Nucleotidyltransferase"/>
    <property type="match status" value="2"/>
</dbReference>
<dbReference type="InterPro" id="IPR023057">
    <property type="entry name" value="GlnE"/>
</dbReference>
<dbReference type="EC" id="2.7.7.89" evidence="7"/>
<feature type="region of interest" description="Adenylyl removase" evidence="7">
    <location>
        <begin position="1"/>
        <end position="432"/>
    </location>
</feature>
<dbReference type="InterPro" id="IPR005190">
    <property type="entry name" value="GlnE_rpt_dom"/>
</dbReference>
<evidence type="ECO:0000256" key="3">
    <source>
        <dbReference type="ARBA" id="ARBA00022741"/>
    </source>
</evidence>
<name>A0A1H2PTA3_9BURK</name>
<dbReference type="GO" id="GO:0000820">
    <property type="term" value="P:regulation of glutamine family amino acid metabolic process"/>
    <property type="evidence" value="ECO:0007669"/>
    <property type="project" value="UniProtKB-UniRule"/>
</dbReference>
<dbReference type="OrthoDB" id="9759366at2"/>
<feature type="domain" description="PII-uridylyltransferase/Glutamine-synthetase adenylyltransferase" evidence="9">
    <location>
        <begin position="285"/>
        <end position="427"/>
    </location>
</feature>
<dbReference type="GO" id="GO:0000287">
    <property type="term" value="F:magnesium ion binding"/>
    <property type="evidence" value="ECO:0007669"/>
    <property type="project" value="UniProtKB-UniRule"/>
</dbReference>
<protein>
    <recommendedName>
        <fullName evidence="7">Bifunctional glutamine synthetase adenylyltransferase/adenylyl-removing enzyme</fullName>
    </recommendedName>
    <alternativeName>
        <fullName evidence="7">ATP:glutamine synthetase adenylyltransferase</fullName>
    </alternativeName>
    <alternativeName>
        <fullName evidence="7">ATase</fullName>
    </alternativeName>
    <domain>
        <recommendedName>
            <fullName evidence="7">Glutamine synthetase adenylyl-L-tyrosine phosphorylase</fullName>
            <ecNumber evidence="7">2.7.7.89</ecNumber>
        </recommendedName>
        <alternativeName>
            <fullName evidence="7">Adenylyl removase</fullName>
            <shortName evidence="7">AR</shortName>
            <shortName evidence="7">AT-N</shortName>
        </alternativeName>
    </domain>
    <domain>
        <recommendedName>
            <fullName evidence="7">Glutamine synthetase adenylyl transferase</fullName>
            <ecNumber evidence="7">2.7.7.42</ecNumber>
        </recommendedName>
        <alternativeName>
            <fullName evidence="7">Adenylyl transferase</fullName>
            <shortName evidence="7">AT</shortName>
            <shortName evidence="7">AT-C</shortName>
        </alternativeName>
    </domain>
</protein>
<dbReference type="Gene3D" id="1.20.120.1510">
    <property type="match status" value="1"/>
</dbReference>
<dbReference type="GO" id="GO:0005524">
    <property type="term" value="F:ATP binding"/>
    <property type="evidence" value="ECO:0007669"/>
    <property type="project" value="UniProtKB-UniRule"/>
</dbReference>
<keyword evidence="11" id="KW-1185">Reference proteome</keyword>
<dbReference type="PANTHER" id="PTHR30621">
    <property type="entry name" value="GLUTAMINE SYNTHETASE ADENYLYLTRANSFERASE"/>
    <property type="match status" value="1"/>
</dbReference>
<comment type="function">
    <text evidence="7">Involved in the regulation of glutamine synthetase GlnA, a key enzyme in the process to assimilate ammonia. When cellular nitrogen levels are high, the C-terminal adenylyl transferase (AT) inactivates GlnA by covalent transfer of an adenylyl group from ATP to specific tyrosine residue of GlnA, thus reducing its activity. Conversely, when nitrogen levels are low, the N-terminal adenylyl removase (AR) activates GlnA by removing the adenylyl group by phosphorolysis, increasing its activity. The regulatory region of GlnE binds the signal transduction protein PII (GlnB) which indicates the nitrogen status of the cell.</text>
</comment>
<keyword evidence="10" id="KW-0436">Ligase</keyword>
<reference evidence="11" key="1">
    <citation type="submission" date="2016-09" db="EMBL/GenBank/DDBJ databases">
        <authorList>
            <person name="Varghese N."/>
            <person name="Submissions S."/>
        </authorList>
    </citation>
    <scope>NUCLEOTIDE SEQUENCE [LARGE SCALE GENOMIC DNA]</scope>
    <source>
        <strain evidence="11">JS23</strain>
    </source>
</reference>
<dbReference type="InterPro" id="IPR013546">
    <property type="entry name" value="PII_UdlTrfase/GS_AdlTrfase"/>
</dbReference>
<dbReference type="EC" id="2.7.7.42" evidence="7"/>
<dbReference type="GO" id="GO:0016874">
    <property type="term" value="F:ligase activity"/>
    <property type="evidence" value="ECO:0007669"/>
    <property type="project" value="UniProtKB-KW"/>
</dbReference>
<dbReference type="AlphaFoldDB" id="A0A1H2PTA3"/>
<dbReference type="GO" id="GO:0047388">
    <property type="term" value="F:[glutamine synthetase]-adenylyl-L-tyrosine phosphorylase activity"/>
    <property type="evidence" value="ECO:0007669"/>
    <property type="project" value="UniProtKB-EC"/>
</dbReference>
<dbReference type="STRING" id="1770053.SAMN05216551_108107"/>
<evidence type="ECO:0000313" key="11">
    <source>
        <dbReference type="Proteomes" id="UP000243719"/>
    </source>
</evidence>
<evidence type="ECO:0000313" key="10">
    <source>
        <dbReference type="EMBL" id="SDV49467.1"/>
    </source>
</evidence>
<dbReference type="Pfam" id="PF03710">
    <property type="entry name" value="GlnE"/>
    <property type="match status" value="2"/>
</dbReference>
<proteinExistence type="inferred from homology"/>
<dbReference type="GO" id="GO:0005829">
    <property type="term" value="C:cytosol"/>
    <property type="evidence" value="ECO:0007669"/>
    <property type="project" value="TreeGrafter"/>
</dbReference>
<accession>A0A1H2PTA3</accession>
<keyword evidence="5 7" id="KW-0460">Magnesium</keyword>
<dbReference type="FunFam" id="1.20.120.330:FF:000005">
    <property type="entry name" value="Bifunctional glutamine synthetase adenylyltransferase/adenylyl-removing enzyme"/>
    <property type="match status" value="1"/>
</dbReference>
<dbReference type="InterPro" id="IPR043519">
    <property type="entry name" value="NT_sf"/>
</dbReference>
<feature type="domain" description="PII-uridylyltransferase/Glutamine-synthetase adenylyltransferase" evidence="9">
    <location>
        <begin position="837"/>
        <end position="912"/>
    </location>
</feature>
<comment type="similarity">
    <text evidence="7">Belongs to the GlnE family.</text>
</comment>
<feature type="region of interest" description="Adenylyl transferase" evidence="7">
    <location>
        <begin position="453"/>
        <end position="948"/>
    </location>
</feature>
<feature type="domain" description="Glutamate-ammonia ligase adenylyltransferase repeated" evidence="8">
    <location>
        <begin position="15"/>
        <end position="250"/>
    </location>
</feature>
<comment type="catalytic activity">
    <reaction evidence="7">
        <text>[glutamine synthetase]-O(4)-(5'-adenylyl)-L-tyrosine + phosphate = [glutamine synthetase]-L-tyrosine + ADP</text>
        <dbReference type="Rhea" id="RHEA:43716"/>
        <dbReference type="Rhea" id="RHEA-COMP:10660"/>
        <dbReference type="Rhea" id="RHEA-COMP:10661"/>
        <dbReference type="ChEBI" id="CHEBI:43474"/>
        <dbReference type="ChEBI" id="CHEBI:46858"/>
        <dbReference type="ChEBI" id="CHEBI:83624"/>
        <dbReference type="ChEBI" id="CHEBI:456216"/>
        <dbReference type="EC" id="2.7.7.89"/>
    </reaction>
</comment>
<keyword evidence="1 7" id="KW-0808">Transferase</keyword>
<keyword evidence="2 7" id="KW-0548">Nucleotidyltransferase</keyword>
<dbReference type="Gene3D" id="3.30.460.10">
    <property type="entry name" value="Beta Polymerase, domain 2"/>
    <property type="match status" value="2"/>
</dbReference>
<evidence type="ECO:0000259" key="9">
    <source>
        <dbReference type="Pfam" id="PF08335"/>
    </source>
</evidence>